<evidence type="ECO:0000313" key="5">
    <source>
        <dbReference type="Proteomes" id="UP000610960"/>
    </source>
</evidence>
<dbReference type="InterPro" id="IPR042239">
    <property type="entry name" value="Nop_C"/>
</dbReference>
<name>A0A830GR38_9CREN</name>
<dbReference type="PROSITE" id="PS51358">
    <property type="entry name" value="NOP"/>
    <property type="match status" value="1"/>
</dbReference>
<dbReference type="EMBL" id="BMNL01000001">
    <property type="protein sequence ID" value="GGP19219.1"/>
    <property type="molecule type" value="Genomic_DNA"/>
</dbReference>
<sequence length="416" mass="46836">MSMAYIVLDALGVAALDENGNVIDKELFEGDVDEIARKLTAMEQGQAIDEVIALISRLKGRGVSAVSLEHKEMARNVSLKETGVEVKAELPSKVGLMFRSQFKDKYVASLYGLSFEEYKDKLFEATVAQTRGKIRQTAEKRDLFIAQAISAVDDMDKILNLYASRMKEWYGLHFPELDGLTREQIEYAKLVFELGQRDNYTMDNILKAVPELQEDRAKKIAEAARRSVGASMTDWDIQQIKYIAKQFIDLYNARNEVTQYIDDAMKDVAPNIRELVGSLLGARLIMLAGGLMRLSMMPASTIQVLGAEKALFRALRTGSRPPKHGILFQFQEIFRAPRWQRGKIARALAAKLAIAAKADAFTGNFIAPKLKEDLMKRIQEIKTLYAKPPAKKPEQHQERHVGGGRSGGRRQWRGKR</sequence>
<keyword evidence="4" id="KW-0687">Ribonucleoprotein</keyword>
<dbReference type="GO" id="GO:0030515">
    <property type="term" value="F:snoRNA binding"/>
    <property type="evidence" value="ECO:0007669"/>
    <property type="project" value="InterPro"/>
</dbReference>
<feature type="domain" description="Nop" evidence="3">
    <location>
        <begin position="268"/>
        <end position="383"/>
    </location>
</feature>
<evidence type="ECO:0000256" key="2">
    <source>
        <dbReference type="SAM" id="MobiDB-lite"/>
    </source>
</evidence>
<dbReference type="GO" id="GO:0031428">
    <property type="term" value="C:box C/D methylation guide snoRNP complex"/>
    <property type="evidence" value="ECO:0007669"/>
    <property type="project" value="InterPro"/>
</dbReference>
<evidence type="ECO:0000256" key="1">
    <source>
        <dbReference type="ARBA" id="ARBA00009211"/>
    </source>
</evidence>
<dbReference type="FunFam" id="1.10.246.90:FF:000007">
    <property type="entry name" value="Pre mRNA splicing protein"/>
    <property type="match status" value="1"/>
</dbReference>
<dbReference type="Pfam" id="PF01798">
    <property type="entry name" value="Nop"/>
    <property type="match status" value="1"/>
</dbReference>
<gene>
    <name evidence="4" type="ORF">GCM10007981_02020</name>
</gene>
<dbReference type="InterPro" id="IPR012976">
    <property type="entry name" value="NOSIC"/>
</dbReference>
<evidence type="ECO:0000259" key="3">
    <source>
        <dbReference type="PROSITE" id="PS51358"/>
    </source>
</evidence>
<dbReference type="PANTHER" id="PTHR10894">
    <property type="entry name" value="NUCLEOLAR PROTEIN 5 NUCLEOLAR PROTEIN NOP5 NOP58"/>
    <property type="match status" value="1"/>
</dbReference>
<dbReference type="Gene3D" id="3.30.420.220">
    <property type="match status" value="1"/>
</dbReference>
<feature type="compositionally biased region" description="Basic and acidic residues" evidence="2">
    <location>
        <begin position="391"/>
        <end position="401"/>
    </location>
</feature>
<comment type="similarity">
    <text evidence="1">Belongs to the NOP5/NOP56 family.</text>
</comment>
<accession>A0A830GR38</accession>
<reference evidence="4" key="2">
    <citation type="submission" date="2020-09" db="EMBL/GenBank/DDBJ databases">
        <authorList>
            <person name="Sun Q."/>
            <person name="Ohkuma M."/>
        </authorList>
    </citation>
    <scope>NUCLEOTIDE SEQUENCE</scope>
    <source>
        <strain evidence="4">JCM 10088</strain>
    </source>
</reference>
<reference evidence="4" key="1">
    <citation type="journal article" date="2014" name="Int. J. Syst. Evol. Microbiol.">
        <title>Complete genome sequence of Corynebacterium casei LMG S-19264T (=DSM 44701T), isolated from a smear-ripened cheese.</title>
        <authorList>
            <consortium name="US DOE Joint Genome Institute (JGI-PGF)"/>
            <person name="Walter F."/>
            <person name="Albersmeier A."/>
            <person name="Kalinowski J."/>
            <person name="Ruckert C."/>
        </authorList>
    </citation>
    <scope>NUCLEOTIDE SEQUENCE</scope>
    <source>
        <strain evidence="4">JCM 10088</strain>
    </source>
</reference>
<organism evidence="4 5">
    <name type="scientific">Thermocladium modestius</name>
    <dbReference type="NCBI Taxonomy" id="62609"/>
    <lineage>
        <taxon>Archaea</taxon>
        <taxon>Thermoproteota</taxon>
        <taxon>Thermoprotei</taxon>
        <taxon>Thermoproteales</taxon>
        <taxon>Thermoproteaceae</taxon>
        <taxon>Thermocladium</taxon>
    </lineage>
</organism>
<comment type="caution">
    <text evidence="4">The sequence shown here is derived from an EMBL/GenBank/DDBJ whole genome shotgun (WGS) entry which is preliminary data.</text>
</comment>
<feature type="compositionally biased region" description="Basic residues" evidence="2">
    <location>
        <begin position="407"/>
        <end position="416"/>
    </location>
</feature>
<keyword evidence="5" id="KW-1185">Reference proteome</keyword>
<feature type="region of interest" description="Disordered" evidence="2">
    <location>
        <begin position="385"/>
        <end position="416"/>
    </location>
</feature>
<dbReference type="Gene3D" id="1.10.246.90">
    <property type="entry name" value="Nop domain"/>
    <property type="match status" value="1"/>
</dbReference>
<dbReference type="OrthoDB" id="11877at2157"/>
<dbReference type="SUPFAM" id="SSF89124">
    <property type="entry name" value="Nop domain"/>
    <property type="match status" value="1"/>
</dbReference>
<dbReference type="InterPro" id="IPR036070">
    <property type="entry name" value="Nop_dom_sf"/>
</dbReference>
<protein>
    <submittedName>
        <fullName evidence="4">Pre-mRNA processing ribonucleoprotein,-binding region</fullName>
    </submittedName>
</protein>
<dbReference type="Pfam" id="PF21572">
    <property type="entry name" value="Nop5_56-rel_N_Arc"/>
    <property type="match status" value="1"/>
</dbReference>
<dbReference type="NCBIfam" id="NF011121">
    <property type="entry name" value="PRK14552.1"/>
    <property type="match status" value="1"/>
</dbReference>
<dbReference type="InterPro" id="IPR048896">
    <property type="entry name" value="Nop5_56-rel_N"/>
</dbReference>
<dbReference type="SMART" id="SM00931">
    <property type="entry name" value="NOSIC"/>
    <property type="match status" value="1"/>
</dbReference>
<dbReference type="Gene3D" id="1.10.287.4070">
    <property type="match status" value="1"/>
</dbReference>
<dbReference type="PANTHER" id="PTHR10894:SF0">
    <property type="entry name" value="NUCLEOLAR PROTEIN 56"/>
    <property type="match status" value="1"/>
</dbReference>
<dbReference type="AlphaFoldDB" id="A0A830GR38"/>
<proteinExistence type="inferred from homology"/>
<dbReference type="InterPro" id="IPR047099">
    <property type="entry name" value="Nop5_N_sf"/>
</dbReference>
<evidence type="ECO:0000313" key="4">
    <source>
        <dbReference type="EMBL" id="GGP19219.1"/>
    </source>
</evidence>
<dbReference type="InterPro" id="IPR045056">
    <property type="entry name" value="Nop56/Nop58"/>
</dbReference>
<dbReference type="RefSeq" id="WP_188595614.1">
    <property type="nucleotide sequence ID" value="NZ_BMNL01000001.1"/>
</dbReference>
<dbReference type="InterPro" id="IPR002687">
    <property type="entry name" value="Nop_dom"/>
</dbReference>
<dbReference type="Proteomes" id="UP000610960">
    <property type="component" value="Unassembled WGS sequence"/>
</dbReference>